<dbReference type="Proteomes" id="UP001476282">
    <property type="component" value="Unassembled WGS sequence"/>
</dbReference>
<feature type="transmembrane region" description="Helical" evidence="1">
    <location>
        <begin position="290"/>
        <end position="311"/>
    </location>
</feature>
<evidence type="ECO:0000256" key="1">
    <source>
        <dbReference type="SAM" id="Phobius"/>
    </source>
</evidence>
<dbReference type="RefSeq" id="WP_353568486.1">
    <property type="nucleotide sequence ID" value="NZ_BAABRI010000024.1"/>
</dbReference>
<keyword evidence="1" id="KW-0812">Transmembrane</keyword>
<keyword evidence="1" id="KW-1133">Transmembrane helix</keyword>
<keyword evidence="1" id="KW-0472">Membrane</keyword>
<keyword evidence="3" id="KW-1185">Reference proteome</keyword>
<feature type="transmembrane region" description="Helical" evidence="1">
    <location>
        <begin position="170"/>
        <end position="192"/>
    </location>
</feature>
<accession>A0ABP9UT21</accession>
<sequence>MTPEALESQFTAVASALNAEVGSANYYRGQVEGAPFLLKLISSDPPAYLIKLRMTEPHNLRSSWPGTLSEDYADANIDCEIEGDYIFLWIRDASSLDAADVVALVRSCVEHHGSYFPESIGHCFDCGTSGTASIVQSSASITSICEECLSRRSAAQKSEEVRLNESTSSLAILLPAAIALSAFGWALFWSLYDAAFAATNSDRVWAPQIVIIAVVLGVGFGLGWPVGKLLHRSGLVKRFSPGWLAASASFLALVLGELLFATYTVHRVTGAFDFGLALSNVVLIASGDNIMYALLKLGFAITFAAAIFHIAKPKVARLTL</sequence>
<proteinExistence type="predicted"/>
<protein>
    <submittedName>
        <fullName evidence="2">Uncharacterized protein</fullName>
    </submittedName>
</protein>
<feature type="transmembrane region" description="Helical" evidence="1">
    <location>
        <begin position="243"/>
        <end position="265"/>
    </location>
</feature>
<evidence type="ECO:0000313" key="2">
    <source>
        <dbReference type="EMBL" id="GAA5484390.1"/>
    </source>
</evidence>
<feature type="transmembrane region" description="Helical" evidence="1">
    <location>
        <begin position="204"/>
        <end position="222"/>
    </location>
</feature>
<evidence type="ECO:0000313" key="3">
    <source>
        <dbReference type="Proteomes" id="UP001476282"/>
    </source>
</evidence>
<comment type="caution">
    <text evidence="2">The sequence shown here is derived from an EMBL/GenBank/DDBJ whole genome shotgun (WGS) entry which is preliminary data.</text>
</comment>
<name>A0ABP9UT21_9BACT</name>
<reference evidence="2 3" key="1">
    <citation type="submission" date="2024-02" db="EMBL/GenBank/DDBJ databases">
        <title>Haloferula sargassicola NBRC 104335.</title>
        <authorList>
            <person name="Ichikawa N."/>
            <person name="Katano-Makiyama Y."/>
            <person name="Hidaka K."/>
        </authorList>
    </citation>
    <scope>NUCLEOTIDE SEQUENCE [LARGE SCALE GENOMIC DNA]</scope>
    <source>
        <strain evidence="2 3">NBRC 104335</strain>
    </source>
</reference>
<organism evidence="2 3">
    <name type="scientific">Haloferula sargassicola</name>
    <dbReference type="NCBI Taxonomy" id="490096"/>
    <lineage>
        <taxon>Bacteria</taxon>
        <taxon>Pseudomonadati</taxon>
        <taxon>Verrucomicrobiota</taxon>
        <taxon>Verrucomicrobiia</taxon>
        <taxon>Verrucomicrobiales</taxon>
        <taxon>Verrucomicrobiaceae</taxon>
        <taxon>Haloferula</taxon>
    </lineage>
</organism>
<gene>
    <name evidence="2" type="ORF">Hsar01_03634</name>
</gene>
<dbReference type="EMBL" id="BAABRI010000024">
    <property type="protein sequence ID" value="GAA5484390.1"/>
    <property type="molecule type" value="Genomic_DNA"/>
</dbReference>